<feature type="transmembrane region" description="Helical" evidence="7">
    <location>
        <begin position="233"/>
        <end position="254"/>
    </location>
</feature>
<feature type="domain" description="Zinc transporter ZIP4/12 EF-hand" evidence="9">
    <location>
        <begin position="41"/>
        <end position="145"/>
    </location>
</feature>
<feature type="transmembrane region" description="Helical" evidence="7">
    <location>
        <begin position="164"/>
        <end position="189"/>
    </location>
</feature>
<dbReference type="Pfam" id="PF21116">
    <property type="entry name" value="EF-hand_Zip"/>
    <property type="match status" value="1"/>
</dbReference>
<evidence type="ECO:0000256" key="7">
    <source>
        <dbReference type="SAM" id="Phobius"/>
    </source>
</evidence>
<feature type="transmembrane region" description="Helical" evidence="7">
    <location>
        <begin position="196"/>
        <end position="218"/>
    </location>
</feature>
<dbReference type="Proteomes" id="UP001159405">
    <property type="component" value="Unassembled WGS sequence"/>
</dbReference>
<organism evidence="10 11">
    <name type="scientific">Porites lobata</name>
    <dbReference type="NCBI Taxonomy" id="104759"/>
    <lineage>
        <taxon>Eukaryota</taxon>
        <taxon>Metazoa</taxon>
        <taxon>Cnidaria</taxon>
        <taxon>Anthozoa</taxon>
        <taxon>Hexacorallia</taxon>
        <taxon>Scleractinia</taxon>
        <taxon>Fungiina</taxon>
        <taxon>Poritidae</taxon>
        <taxon>Porites</taxon>
    </lineage>
</organism>
<feature type="transmembrane region" description="Helical" evidence="7">
    <location>
        <begin position="435"/>
        <end position="457"/>
    </location>
</feature>
<keyword evidence="3 7" id="KW-0812">Transmembrane</keyword>
<dbReference type="PANTHER" id="PTHR12191">
    <property type="entry name" value="SOLUTE CARRIER FAMILY 39"/>
    <property type="match status" value="1"/>
</dbReference>
<keyword evidence="8" id="KW-0732">Signal</keyword>
<evidence type="ECO:0000313" key="10">
    <source>
        <dbReference type="EMBL" id="CAH3189726.1"/>
    </source>
</evidence>
<reference evidence="10 11" key="1">
    <citation type="submission" date="2022-05" db="EMBL/GenBank/DDBJ databases">
        <authorList>
            <consortium name="Genoscope - CEA"/>
            <person name="William W."/>
        </authorList>
    </citation>
    <scope>NUCLEOTIDE SEQUENCE [LARGE SCALE GENOMIC DNA]</scope>
</reference>
<dbReference type="InterPro" id="IPR049406">
    <property type="entry name" value="ZIP4_12_EF-hand"/>
</dbReference>
<gene>
    <name evidence="10" type="ORF">PLOB_00044482</name>
</gene>
<comment type="caution">
    <text evidence="10">The sequence shown here is derived from an EMBL/GenBank/DDBJ whole genome shotgun (WGS) entry which is preliminary data.</text>
</comment>
<feature type="transmembrane region" description="Helical" evidence="7">
    <location>
        <begin position="503"/>
        <end position="524"/>
    </location>
</feature>
<keyword evidence="11" id="KW-1185">Reference proteome</keyword>
<dbReference type="Pfam" id="PF02535">
    <property type="entry name" value="Zip"/>
    <property type="match status" value="1"/>
</dbReference>
<feature type="compositionally biased region" description="Basic and acidic residues" evidence="6">
    <location>
        <begin position="80"/>
        <end position="104"/>
    </location>
</feature>
<evidence type="ECO:0000256" key="2">
    <source>
        <dbReference type="ARBA" id="ARBA00006939"/>
    </source>
</evidence>
<dbReference type="InterPro" id="IPR003689">
    <property type="entry name" value="ZIP"/>
</dbReference>
<dbReference type="EMBL" id="CALNXK010000757">
    <property type="protein sequence ID" value="CAH3189726.1"/>
    <property type="molecule type" value="Genomic_DNA"/>
</dbReference>
<comment type="similarity">
    <text evidence="2">Belongs to the ZIP transporter (TC 2.A.5) family.</text>
</comment>
<accession>A0ABN8SFT3</accession>
<evidence type="ECO:0000256" key="5">
    <source>
        <dbReference type="ARBA" id="ARBA00023136"/>
    </source>
</evidence>
<feature type="chain" id="PRO_5046491775" description="Zinc transporter ZIP4/12 EF-hand domain-containing protein" evidence="8">
    <location>
        <begin position="25"/>
        <end position="531"/>
    </location>
</feature>
<evidence type="ECO:0000259" key="9">
    <source>
        <dbReference type="Pfam" id="PF21116"/>
    </source>
</evidence>
<dbReference type="InterPro" id="IPR050799">
    <property type="entry name" value="ZIP_Transporter"/>
</dbReference>
<evidence type="ECO:0000256" key="3">
    <source>
        <dbReference type="ARBA" id="ARBA00022692"/>
    </source>
</evidence>
<keyword evidence="4 7" id="KW-1133">Transmembrane helix</keyword>
<evidence type="ECO:0000256" key="6">
    <source>
        <dbReference type="SAM" id="MobiDB-lite"/>
    </source>
</evidence>
<evidence type="ECO:0000313" key="11">
    <source>
        <dbReference type="Proteomes" id="UP001159405"/>
    </source>
</evidence>
<dbReference type="PANTHER" id="PTHR12191:SF37">
    <property type="entry name" value="ZINC TRANSPORTER FOI"/>
    <property type="match status" value="1"/>
</dbReference>
<proteinExistence type="inferred from homology"/>
<feature type="signal peptide" evidence="8">
    <location>
        <begin position="1"/>
        <end position="24"/>
    </location>
</feature>
<name>A0ABN8SFT3_9CNID</name>
<evidence type="ECO:0000256" key="1">
    <source>
        <dbReference type="ARBA" id="ARBA00004141"/>
    </source>
</evidence>
<evidence type="ECO:0000256" key="8">
    <source>
        <dbReference type="SAM" id="SignalP"/>
    </source>
</evidence>
<feature type="region of interest" description="Disordered" evidence="6">
    <location>
        <begin position="76"/>
        <end position="104"/>
    </location>
</feature>
<feature type="transmembrane region" description="Helical" evidence="7">
    <location>
        <begin position="463"/>
        <end position="482"/>
    </location>
</feature>
<evidence type="ECO:0000256" key="4">
    <source>
        <dbReference type="ARBA" id="ARBA00022989"/>
    </source>
</evidence>
<protein>
    <recommendedName>
        <fullName evidence="9">Zinc transporter ZIP4/12 EF-hand domain-containing protein</fullName>
    </recommendedName>
</protein>
<keyword evidence="5 7" id="KW-0472">Membrane</keyword>
<comment type="subcellular location">
    <subcellularLocation>
        <location evidence="1">Membrane</location>
        <topology evidence="1">Multi-pass membrane protein</topology>
    </subcellularLocation>
</comment>
<sequence length="531" mass="58338">MDSWSSWQVFSLLCFITLISTTDCRIFSHVHARSVNGPGAQSFIDSLFKKYGTDKSMDLKQFEALLKELKVGSMQAAESGHGHHESHHESESESSHGHHDKEEMGSDKCYSAEVLFESFSIESKRLNQTSFERICPAIVQQIESKSCESGKEDSGDESESKAKAWGFGFLSVTIISSASLLGAFIVPFMNKSFYKILLLFMVSLAVGVLSGSGIIHLIPHAFGFHAHDGELGYLWKCLVIIGGIYSFFFLEYVMRMIVRFKEQSTCDNHDKNEMVSDLMSNFLYAAVYGNLYSFFFSNQDNTTGDIPAAGIADVQLQLYKKNRDHHSALHNHGASLPDVKICGNGSTPNGFPNEASSQNSKKSHEKKKIAPVAWMIIIGDALHNFIDGLAIGASFSSSRYIGVSTSLAIFCEELPHELGDFAVLLNAGLSYKAALAFNFLSACTCYLGLVIGLLLGYTTSAVTWIYALAGGLFVYIALVDMLPEACEMSAKIGERSIRRNIKAFALQNFGILLGFAIMLILALYGETISVK</sequence>